<dbReference type="Gene3D" id="3.40.30.10">
    <property type="entry name" value="Glutaredoxin"/>
    <property type="match status" value="1"/>
</dbReference>
<reference evidence="2" key="1">
    <citation type="submission" date="2021-09" db="EMBL/GenBank/DDBJ databases">
        <authorList>
            <consortium name="AG Swart"/>
            <person name="Singh M."/>
            <person name="Singh A."/>
            <person name="Seah K."/>
            <person name="Emmerich C."/>
        </authorList>
    </citation>
    <scope>NUCLEOTIDE SEQUENCE</scope>
    <source>
        <strain evidence="2">ATCC30299</strain>
    </source>
</reference>
<protein>
    <recommendedName>
        <fullName evidence="1">Glutaredoxin-like protein</fullName>
    </recommendedName>
</protein>
<dbReference type="Pfam" id="PF05768">
    <property type="entry name" value="Glrx-like"/>
    <property type="match status" value="1"/>
</dbReference>
<keyword evidence="1" id="KW-0249">Electron transport</keyword>
<comment type="caution">
    <text evidence="2">The sequence shown here is derived from an EMBL/GenBank/DDBJ whole genome shotgun (WGS) entry which is preliminary data.</text>
</comment>
<proteinExistence type="inferred from homology"/>
<organism evidence="2 3">
    <name type="scientific">Blepharisma stoltei</name>
    <dbReference type="NCBI Taxonomy" id="1481888"/>
    <lineage>
        <taxon>Eukaryota</taxon>
        <taxon>Sar</taxon>
        <taxon>Alveolata</taxon>
        <taxon>Ciliophora</taxon>
        <taxon>Postciliodesmatophora</taxon>
        <taxon>Heterotrichea</taxon>
        <taxon>Heterotrichida</taxon>
        <taxon>Blepharismidae</taxon>
        <taxon>Blepharisma</taxon>
    </lineage>
</organism>
<name>A0AAU9ITY4_9CILI</name>
<dbReference type="InterPro" id="IPR008554">
    <property type="entry name" value="Glutaredoxin-like"/>
</dbReference>
<evidence type="ECO:0000256" key="1">
    <source>
        <dbReference type="RuleBase" id="RU363082"/>
    </source>
</evidence>
<evidence type="ECO:0000313" key="3">
    <source>
        <dbReference type="Proteomes" id="UP001162131"/>
    </source>
</evidence>
<sequence>MINIELLVKRCCAPCHAANFILSRVTKQLNLTYSLKPIDSDSSLLRQYKQKVPVIRVNGEEIACLKIRESEVREKLISLINKP</sequence>
<keyword evidence="3" id="KW-1185">Reference proteome</keyword>
<dbReference type="Proteomes" id="UP001162131">
    <property type="component" value="Unassembled WGS sequence"/>
</dbReference>
<dbReference type="EMBL" id="CAJZBQ010000013">
    <property type="protein sequence ID" value="CAG9315205.1"/>
    <property type="molecule type" value="Genomic_DNA"/>
</dbReference>
<dbReference type="SUPFAM" id="SSF52833">
    <property type="entry name" value="Thioredoxin-like"/>
    <property type="match status" value="1"/>
</dbReference>
<dbReference type="AlphaFoldDB" id="A0AAU9ITY4"/>
<gene>
    <name evidence="2" type="ORF">BSTOLATCC_MIC12979</name>
</gene>
<comment type="similarity">
    <text evidence="1">Belongs to the glutaredoxin family.</text>
</comment>
<dbReference type="InterPro" id="IPR036249">
    <property type="entry name" value="Thioredoxin-like_sf"/>
</dbReference>
<accession>A0AAU9ITY4</accession>
<evidence type="ECO:0000313" key="2">
    <source>
        <dbReference type="EMBL" id="CAG9315205.1"/>
    </source>
</evidence>
<keyword evidence="1" id="KW-0813">Transport</keyword>